<accession>A0A4Z1IHR2</accession>
<keyword evidence="2" id="KW-1185">Reference proteome</keyword>
<dbReference type="AlphaFoldDB" id="A0A4Z1IHR2"/>
<proteinExistence type="predicted"/>
<evidence type="ECO:0000313" key="1">
    <source>
        <dbReference type="EMBL" id="TGO56207.1"/>
    </source>
</evidence>
<name>A0A4Z1IHR2_9HELO</name>
<dbReference type="Proteomes" id="UP000297452">
    <property type="component" value="Unassembled WGS sequence"/>
</dbReference>
<reference evidence="1 2" key="1">
    <citation type="submission" date="2017-12" db="EMBL/GenBank/DDBJ databases">
        <title>Comparative genomics of Botrytis spp.</title>
        <authorList>
            <person name="Valero-Jimenez C.A."/>
            <person name="Tapia P."/>
            <person name="Veloso J."/>
            <person name="Silva-Moreno E."/>
            <person name="Staats M."/>
            <person name="Valdes J.H."/>
            <person name="Van Kan J.A.L."/>
        </authorList>
    </citation>
    <scope>NUCLEOTIDE SEQUENCE [LARGE SCALE GENOMIC DNA]</scope>
    <source>
        <strain evidence="1 2">MUCL2120</strain>
    </source>
</reference>
<gene>
    <name evidence="1" type="ORF">BOTNAR_0228g00060</name>
</gene>
<evidence type="ECO:0000313" key="2">
    <source>
        <dbReference type="Proteomes" id="UP000297452"/>
    </source>
</evidence>
<protein>
    <submittedName>
        <fullName evidence="1">Uncharacterized protein</fullName>
    </submittedName>
</protein>
<dbReference type="EMBL" id="PQXJ01000228">
    <property type="protein sequence ID" value="TGO56207.1"/>
    <property type="molecule type" value="Genomic_DNA"/>
</dbReference>
<sequence length="168" mass="19757">MLHINSNEIHNDVTSEHLGIIPQQLIIKTLRPQNRIMISYRTSEKSGMQAPLLDKDEGIYFRCMDCKTRYECIIQVLQDLNPSDATNQGYDRVSYLLRMQCIFRQFEAWACSISTFQDDLLSKIFEFCIKDSTELKRTVMTILGTLQEFLYEVWLIFTQKKANESWPL</sequence>
<organism evidence="1 2">
    <name type="scientific">Botryotinia narcissicola</name>
    <dbReference type="NCBI Taxonomy" id="278944"/>
    <lineage>
        <taxon>Eukaryota</taxon>
        <taxon>Fungi</taxon>
        <taxon>Dikarya</taxon>
        <taxon>Ascomycota</taxon>
        <taxon>Pezizomycotina</taxon>
        <taxon>Leotiomycetes</taxon>
        <taxon>Helotiales</taxon>
        <taxon>Sclerotiniaceae</taxon>
        <taxon>Botryotinia</taxon>
    </lineage>
</organism>
<comment type="caution">
    <text evidence="1">The sequence shown here is derived from an EMBL/GenBank/DDBJ whole genome shotgun (WGS) entry which is preliminary data.</text>
</comment>